<name>A0A7S4EQY2_9STRA</name>
<dbReference type="GO" id="GO:0032259">
    <property type="term" value="P:methylation"/>
    <property type="evidence" value="ECO:0007669"/>
    <property type="project" value="UniProtKB-KW"/>
</dbReference>
<evidence type="ECO:0000313" key="8">
    <source>
        <dbReference type="EMBL" id="CAE0728876.1"/>
    </source>
</evidence>
<evidence type="ECO:0000256" key="2">
    <source>
        <dbReference type="ARBA" id="ARBA00005369"/>
    </source>
</evidence>
<proteinExistence type="inferred from homology"/>
<dbReference type="EC" id="2.1.1.77" evidence="3"/>
<comment type="subcellular location">
    <subcellularLocation>
        <location evidence="1">Cytoplasm</location>
    </subcellularLocation>
</comment>
<dbReference type="SUPFAM" id="SSF53335">
    <property type="entry name" value="S-adenosyl-L-methionine-dependent methyltransferases"/>
    <property type="match status" value="1"/>
</dbReference>
<keyword evidence="4" id="KW-0963">Cytoplasm</keyword>
<evidence type="ECO:0000256" key="1">
    <source>
        <dbReference type="ARBA" id="ARBA00004496"/>
    </source>
</evidence>
<dbReference type="Pfam" id="PF01135">
    <property type="entry name" value="PCMT"/>
    <property type="match status" value="1"/>
</dbReference>
<keyword evidence="6" id="KW-0808">Transferase</keyword>
<dbReference type="GO" id="GO:0004719">
    <property type="term" value="F:protein-L-isoaspartate (D-aspartate) O-methyltransferase activity"/>
    <property type="evidence" value="ECO:0007669"/>
    <property type="project" value="UniProtKB-EC"/>
</dbReference>
<evidence type="ECO:0000256" key="7">
    <source>
        <dbReference type="ARBA" id="ARBA00022691"/>
    </source>
</evidence>
<keyword evidence="7" id="KW-0949">S-adenosyl-L-methionine</keyword>
<comment type="similarity">
    <text evidence="2">Belongs to the methyltransferase superfamily. L-isoaspartyl/D-aspartyl protein methyltransferase family.</text>
</comment>
<dbReference type="InterPro" id="IPR000682">
    <property type="entry name" value="PCMT"/>
</dbReference>
<dbReference type="PANTHER" id="PTHR11579">
    <property type="entry name" value="PROTEIN-L-ISOASPARTATE O-METHYLTRANSFERASE"/>
    <property type="match status" value="1"/>
</dbReference>
<dbReference type="InterPro" id="IPR029063">
    <property type="entry name" value="SAM-dependent_MTases_sf"/>
</dbReference>
<reference evidence="8" key="1">
    <citation type="submission" date="2021-01" db="EMBL/GenBank/DDBJ databases">
        <authorList>
            <person name="Corre E."/>
            <person name="Pelletier E."/>
            <person name="Niang G."/>
            <person name="Scheremetjew M."/>
            <person name="Finn R."/>
            <person name="Kale V."/>
            <person name="Holt S."/>
            <person name="Cochrane G."/>
            <person name="Meng A."/>
            <person name="Brown T."/>
            <person name="Cohen L."/>
        </authorList>
    </citation>
    <scope>NUCLEOTIDE SEQUENCE</scope>
    <source>
        <strain evidence="8">10249 10 AB</strain>
    </source>
</reference>
<dbReference type="Gene3D" id="3.40.50.150">
    <property type="entry name" value="Vaccinia Virus protein VP39"/>
    <property type="match status" value="1"/>
</dbReference>
<sequence length="369" mass="40306">MSTRCSLSSTTAHSICQYSFCRVFLAFLLLGSNSVPPKYGLRAVAAYNNSNINNNIINNNNNNNNNIARGIMRGAWKSQGRSQRDLVDQLAKRRIIETDAVRRVMETVDRGNYCVRADGSTNRAVSYTDGPVPIGLGQTISAPHMHAYALEEIYPTLALAAAQHKNERQQQGLKILDVGCGSGYLTACFGRWLSAKQGDEDKSILGLPLNSSNNNDNGNRIGSKVFGIDVYRHLVDVTRRNMLREDGDLLEKGVVHLSVRDGWKGLPEHAPFDAIHVGAAAETLPEALATQLKVGGVMIVPIGPHHADSNQAQVLYKIRRIGGGSSNSNDDDNNEEAADHSCLSFRKEDFEITSLLGVRYVPLVHGKQG</sequence>
<protein>
    <recommendedName>
        <fullName evidence="3">protein-L-isoaspartate(D-aspartate) O-methyltransferase</fullName>
        <ecNumber evidence="3">2.1.1.77</ecNumber>
    </recommendedName>
</protein>
<evidence type="ECO:0000256" key="4">
    <source>
        <dbReference type="ARBA" id="ARBA00022490"/>
    </source>
</evidence>
<accession>A0A7S4EQY2</accession>
<evidence type="ECO:0000256" key="6">
    <source>
        <dbReference type="ARBA" id="ARBA00022679"/>
    </source>
</evidence>
<gene>
    <name evidence="8" type="ORF">PAUS00366_LOCUS21660</name>
</gene>
<evidence type="ECO:0000256" key="5">
    <source>
        <dbReference type="ARBA" id="ARBA00022603"/>
    </source>
</evidence>
<dbReference type="PANTHER" id="PTHR11579:SF0">
    <property type="entry name" value="PROTEIN-L-ISOASPARTATE(D-ASPARTATE) O-METHYLTRANSFERASE"/>
    <property type="match status" value="1"/>
</dbReference>
<organism evidence="8">
    <name type="scientific">Pseudo-nitzschia australis</name>
    <dbReference type="NCBI Taxonomy" id="44445"/>
    <lineage>
        <taxon>Eukaryota</taxon>
        <taxon>Sar</taxon>
        <taxon>Stramenopiles</taxon>
        <taxon>Ochrophyta</taxon>
        <taxon>Bacillariophyta</taxon>
        <taxon>Bacillariophyceae</taxon>
        <taxon>Bacillariophycidae</taxon>
        <taxon>Bacillariales</taxon>
        <taxon>Bacillariaceae</taxon>
        <taxon>Pseudo-nitzschia</taxon>
    </lineage>
</organism>
<dbReference type="GO" id="GO:0005737">
    <property type="term" value="C:cytoplasm"/>
    <property type="evidence" value="ECO:0007669"/>
    <property type="project" value="UniProtKB-SubCell"/>
</dbReference>
<evidence type="ECO:0000256" key="3">
    <source>
        <dbReference type="ARBA" id="ARBA00011890"/>
    </source>
</evidence>
<keyword evidence="5" id="KW-0489">Methyltransferase</keyword>
<dbReference type="EMBL" id="HBIX01032930">
    <property type="protein sequence ID" value="CAE0728876.1"/>
    <property type="molecule type" value="Transcribed_RNA"/>
</dbReference>
<dbReference type="AlphaFoldDB" id="A0A7S4EQY2"/>